<dbReference type="InterPro" id="IPR005467">
    <property type="entry name" value="His_kinase_dom"/>
</dbReference>
<accession>A0A538TUT4</accession>
<dbReference type="Gene3D" id="1.10.287.130">
    <property type="match status" value="1"/>
</dbReference>
<evidence type="ECO:0000256" key="10">
    <source>
        <dbReference type="SAM" id="Phobius"/>
    </source>
</evidence>
<dbReference type="SMART" id="SM00387">
    <property type="entry name" value="HATPase_c"/>
    <property type="match status" value="1"/>
</dbReference>
<dbReference type="GO" id="GO:0000155">
    <property type="term" value="F:phosphorelay sensor kinase activity"/>
    <property type="evidence" value="ECO:0007669"/>
    <property type="project" value="InterPro"/>
</dbReference>
<feature type="domain" description="HAMP" evidence="12">
    <location>
        <begin position="231"/>
        <end position="283"/>
    </location>
</feature>
<dbReference type="CDD" id="cd00082">
    <property type="entry name" value="HisKA"/>
    <property type="match status" value="1"/>
</dbReference>
<protein>
    <recommendedName>
        <fullName evidence="3">histidine kinase</fullName>
        <ecNumber evidence="3">2.7.13.3</ecNumber>
    </recommendedName>
</protein>
<keyword evidence="4" id="KW-1003">Cell membrane</keyword>
<dbReference type="CDD" id="cd06225">
    <property type="entry name" value="HAMP"/>
    <property type="match status" value="1"/>
</dbReference>
<evidence type="ECO:0000313" key="13">
    <source>
        <dbReference type="EMBL" id="TMQ67365.1"/>
    </source>
</evidence>
<evidence type="ECO:0000256" key="2">
    <source>
        <dbReference type="ARBA" id="ARBA00004651"/>
    </source>
</evidence>
<dbReference type="Pfam" id="PF00512">
    <property type="entry name" value="HisKA"/>
    <property type="match status" value="1"/>
</dbReference>
<dbReference type="Pfam" id="PF00672">
    <property type="entry name" value="HAMP"/>
    <property type="match status" value="1"/>
</dbReference>
<keyword evidence="5" id="KW-0597">Phosphoprotein</keyword>
<proteinExistence type="predicted"/>
<keyword evidence="10" id="KW-0472">Membrane</keyword>
<feature type="domain" description="Histidine kinase" evidence="11">
    <location>
        <begin position="300"/>
        <end position="512"/>
    </location>
</feature>
<evidence type="ECO:0000256" key="4">
    <source>
        <dbReference type="ARBA" id="ARBA00022475"/>
    </source>
</evidence>
<dbReference type="EC" id="2.7.13.3" evidence="3"/>
<dbReference type="PRINTS" id="PR00344">
    <property type="entry name" value="BCTRLSENSOR"/>
</dbReference>
<dbReference type="GO" id="GO:0005886">
    <property type="term" value="C:plasma membrane"/>
    <property type="evidence" value="ECO:0007669"/>
    <property type="project" value="UniProtKB-SubCell"/>
</dbReference>
<reference evidence="13 14" key="1">
    <citation type="journal article" date="2019" name="Nat. Microbiol.">
        <title>Mediterranean grassland soil C-N compound turnover is dependent on rainfall and depth, and is mediated by genomically divergent microorganisms.</title>
        <authorList>
            <person name="Diamond S."/>
            <person name="Andeer P.F."/>
            <person name="Li Z."/>
            <person name="Crits-Christoph A."/>
            <person name="Burstein D."/>
            <person name="Anantharaman K."/>
            <person name="Lane K.R."/>
            <person name="Thomas B.C."/>
            <person name="Pan C."/>
            <person name="Northen T.R."/>
            <person name="Banfield J.F."/>
        </authorList>
    </citation>
    <scope>NUCLEOTIDE SEQUENCE [LARGE SCALE GENOMIC DNA]</scope>
    <source>
        <strain evidence="13">WS_9</strain>
    </source>
</reference>
<dbReference type="Proteomes" id="UP000317691">
    <property type="component" value="Unassembled WGS sequence"/>
</dbReference>
<dbReference type="PROSITE" id="PS50885">
    <property type="entry name" value="HAMP"/>
    <property type="match status" value="1"/>
</dbReference>
<dbReference type="CDD" id="cd00075">
    <property type="entry name" value="HATPase"/>
    <property type="match status" value="1"/>
</dbReference>
<comment type="caution">
    <text evidence="13">The sequence shown here is derived from an EMBL/GenBank/DDBJ whole genome shotgun (WGS) entry which is preliminary data.</text>
</comment>
<keyword evidence="10" id="KW-1133">Transmembrane helix</keyword>
<evidence type="ECO:0000256" key="9">
    <source>
        <dbReference type="ARBA" id="ARBA00022840"/>
    </source>
</evidence>
<dbReference type="Pfam" id="PF02518">
    <property type="entry name" value="HATPase_c"/>
    <property type="match status" value="1"/>
</dbReference>
<evidence type="ECO:0000256" key="5">
    <source>
        <dbReference type="ARBA" id="ARBA00022553"/>
    </source>
</evidence>
<dbReference type="SUPFAM" id="SSF158472">
    <property type="entry name" value="HAMP domain-like"/>
    <property type="match status" value="1"/>
</dbReference>
<dbReference type="Gene3D" id="6.10.340.10">
    <property type="match status" value="1"/>
</dbReference>
<dbReference type="EMBL" id="VBOZ01000001">
    <property type="protein sequence ID" value="TMQ67365.1"/>
    <property type="molecule type" value="Genomic_DNA"/>
</dbReference>
<evidence type="ECO:0000256" key="6">
    <source>
        <dbReference type="ARBA" id="ARBA00022679"/>
    </source>
</evidence>
<dbReference type="SUPFAM" id="SSF55874">
    <property type="entry name" value="ATPase domain of HSP90 chaperone/DNA topoisomerase II/histidine kinase"/>
    <property type="match status" value="1"/>
</dbReference>
<dbReference type="SMART" id="SM00304">
    <property type="entry name" value="HAMP"/>
    <property type="match status" value="1"/>
</dbReference>
<gene>
    <name evidence="13" type="ORF">E6K79_00175</name>
</gene>
<dbReference type="AlphaFoldDB" id="A0A538TUT4"/>
<dbReference type="InterPro" id="IPR003660">
    <property type="entry name" value="HAMP_dom"/>
</dbReference>
<keyword evidence="9" id="KW-0067">ATP-binding</keyword>
<dbReference type="InterPro" id="IPR003594">
    <property type="entry name" value="HATPase_dom"/>
</dbReference>
<sequence>MIGTLRGRLLALFFLVSLIPSLGLTFFVTQYLARSLAALKNPETERALTQSLEVIRGGIERLASDARQHAEAMVQEPEAAALLPANRSGDLERFLRDEARSRGLDYVCLYRIRGGVERVFGARLGPRITLPQPDRESILDALQHGGLVSGDDAPRQVSGIAAVGSDRAILTGYQLDPEISSEIVALQRNLSMYKRLGVYTWLSQRSLWIFAGLWSLVLGAVSFGLAYLVSKGIAKPIVALREGMAQASQGDLSHRVKPSGTSEVRFLAASFNRMVEEIQSSRRALLRAERLAAWREVARAVAHEIRNPLTPIQFALQRLRDEARRGEPPRAEVVAENTEAILREVHSLQEFATAFSAVAQLPEPKFAPCDLAALVEDAAKLYDGSSPVEFRVEVERPVPLAWADAGQIQRVIVNLIKNATDVVGDRGVVTLRVRRESNGGGGVALECEDNGPGMDAATLERATHPGFTTKSTGSGLGLTLVQRIVEQHGGRFGLDSSPGVGTRAWLTVPAASGSHEETG</sequence>
<dbReference type="InterPro" id="IPR036097">
    <property type="entry name" value="HisK_dim/P_sf"/>
</dbReference>
<dbReference type="InterPro" id="IPR050980">
    <property type="entry name" value="2C_sensor_his_kinase"/>
</dbReference>
<dbReference type="InterPro" id="IPR003661">
    <property type="entry name" value="HisK_dim/P_dom"/>
</dbReference>
<dbReference type="GO" id="GO:0005524">
    <property type="term" value="F:ATP binding"/>
    <property type="evidence" value="ECO:0007669"/>
    <property type="project" value="UniProtKB-KW"/>
</dbReference>
<evidence type="ECO:0000259" key="11">
    <source>
        <dbReference type="PROSITE" id="PS50109"/>
    </source>
</evidence>
<feature type="transmembrane region" description="Helical" evidence="10">
    <location>
        <begin position="207"/>
        <end position="229"/>
    </location>
</feature>
<evidence type="ECO:0000313" key="14">
    <source>
        <dbReference type="Proteomes" id="UP000317691"/>
    </source>
</evidence>
<dbReference type="InterPro" id="IPR004358">
    <property type="entry name" value="Sig_transdc_His_kin-like_C"/>
</dbReference>
<keyword evidence="8" id="KW-0418">Kinase</keyword>
<dbReference type="SUPFAM" id="SSF47384">
    <property type="entry name" value="Homodimeric domain of signal transducing histidine kinase"/>
    <property type="match status" value="1"/>
</dbReference>
<dbReference type="PANTHER" id="PTHR44936:SF10">
    <property type="entry name" value="SENSOR PROTEIN RSTB"/>
    <property type="match status" value="1"/>
</dbReference>
<dbReference type="PANTHER" id="PTHR44936">
    <property type="entry name" value="SENSOR PROTEIN CREC"/>
    <property type="match status" value="1"/>
</dbReference>
<evidence type="ECO:0000256" key="7">
    <source>
        <dbReference type="ARBA" id="ARBA00022741"/>
    </source>
</evidence>
<dbReference type="InterPro" id="IPR036890">
    <property type="entry name" value="HATPase_C_sf"/>
</dbReference>
<evidence type="ECO:0000259" key="12">
    <source>
        <dbReference type="PROSITE" id="PS50885"/>
    </source>
</evidence>
<comment type="catalytic activity">
    <reaction evidence="1">
        <text>ATP + protein L-histidine = ADP + protein N-phospho-L-histidine.</text>
        <dbReference type="EC" id="2.7.13.3"/>
    </reaction>
</comment>
<comment type="subcellular location">
    <subcellularLocation>
        <location evidence="2">Cell membrane</location>
        <topology evidence="2">Multi-pass membrane protein</topology>
    </subcellularLocation>
</comment>
<keyword evidence="10" id="KW-0812">Transmembrane</keyword>
<dbReference type="Gene3D" id="3.30.565.10">
    <property type="entry name" value="Histidine kinase-like ATPase, C-terminal domain"/>
    <property type="match status" value="1"/>
</dbReference>
<evidence type="ECO:0000256" key="3">
    <source>
        <dbReference type="ARBA" id="ARBA00012438"/>
    </source>
</evidence>
<keyword evidence="6" id="KW-0808">Transferase</keyword>
<evidence type="ECO:0000256" key="8">
    <source>
        <dbReference type="ARBA" id="ARBA00022777"/>
    </source>
</evidence>
<evidence type="ECO:0000256" key="1">
    <source>
        <dbReference type="ARBA" id="ARBA00000085"/>
    </source>
</evidence>
<dbReference type="SMART" id="SM00388">
    <property type="entry name" value="HisKA"/>
    <property type="match status" value="1"/>
</dbReference>
<dbReference type="PROSITE" id="PS50109">
    <property type="entry name" value="HIS_KIN"/>
    <property type="match status" value="1"/>
</dbReference>
<name>A0A538TUT4_UNCEI</name>
<keyword evidence="7" id="KW-0547">Nucleotide-binding</keyword>
<organism evidence="13 14">
    <name type="scientific">Eiseniibacteriota bacterium</name>
    <dbReference type="NCBI Taxonomy" id="2212470"/>
    <lineage>
        <taxon>Bacteria</taxon>
        <taxon>Candidatus Eiseniibacteriota</taxon>
    </lineage>
</organism>